<dbReference type="PANTHER" id="PTHR30627">
    <property type="entry name" value="PEPTIDOGLYCAN D,D-TRANSPEPTIDASE"/>
    <property type="match status" value="1"/>
</dbReference>
<dbReference type="GO" id="GO:0005886">
    <property type="term" value="C:plasma membrane"/>
    <property type="evidence" value="ECO:0007669"/>
    <property type="project" value="TreeGrafter"/>
</dbReference>
<dbReference type="Gene3D" id="3.10.450.100">
    <property type="entry name" value="NTF2-like, domain 1"/>
    <property type="match status" value="1"/>
</dbReference>
<dbReference type="SUPFAM" id="SSF54427">
    <property type="entry name" value="NTF2-like"/>
    <property type="match status" value="1"/>
</dbReference>
<dbReference type="PANTHER" id="PTHR30627:SF24">
    <property type="entry name" value="PENICILLIN-BINDING PROTEIN 4B"/>
    <property type="match status" value="1"/>
</dbReference>
<dbReference type="GO" id="GO:0071972">
    <property type="term" value="F:peptidoglycan L,D-transpeptidase activity"/>
    <property type="evidence" value="ECO:0007669"/>
    <property type="project" value="TreeGrafter"/>
</dbReference>
<comment type="caution">
    <text evidence="3">The sequence shown here is derived from an EMBL/GenBank/DDBJ whole genome shotgun (WGS) entry which is preliminary data.</text>
</comment>
<feature type="domain" description="Penicillin-binding protein transpeptidase" evidence="1">
    <location>
        <begin position="246"/>
        <end position="514"/>
    </location>
</feature>
<dbReference type="GO" id="GO:0046677">
    <property type="term" value="P:response to antibiotic"/>
    <property type="evidence" value="ECO:0007669"/>
    <property type="project" value="InterPro"/>
</dbReference>
<evidence type="ECO:0000259" key="1">
    <source>
        <dbReference type="Pfam" id="PF00905"/>
    </source>
</evidence>
<gene>
    <name evidence="3" type="ORF">J4573_36035</name>
</gene>
<dbReference type="Gene3D" id="3.40.710.10">
    <property type="entry name" value="DD-peptidase/beta-lactamase superfamily"/>
    <property type="match status" value="1"/>
</dbReference>
<dbReference type="GO" id="GO:0008658">
    <property type="term" value="F:penicillin binding"/>
    <property type="evidence" value="ECO:0007669"/>
    <property type="project" value="InterPro"/>
</dbReference>
<organism evidence="3 4">
    <name type="scientific">Actinomadura barringtoniae</name>
    <dbReference type="NCBI Taxonomy" id="1427535"/>
    <lineage>
        <taxon>Bacteria</taxon>
        <taxon>Bacillati</taxon>
        <taxon>Actinomycetota</taxon>
        <taxon>Actinomycetes</taxon>
        <taxon>Streptosporangiales</taxon>
        <taxon>Thermomonosporaceae</taxon>
        <taxon>Actinomadura</taxon>
    </lineage>
</organism>
<dbReference type="Pfam" id="PF00905">
    <property type="entry name" value="Transpeptidase"/>
    <property type="match status" value="1"/>
</dbReference>
<reference evidence="3" key="1">
    <citation type="submission" date="2021-03" db="EMBL/GenBank/DDBJ databases">
        <authorList>
            <person name="Kanchanasin P."/>
            <person name="Saeng-In P."/>
            <person name="Phongsopitanun W."/>
            <person name="Yuki M."/>
            <person name="Kudo T."/>
            <person name="Ohkuma M."/>
            <person name="Tanasupawat S."/>
        </authorList>
    </citation>
    <scope>NUCLEOTIDE SEQUENCE</scope>
    <source>
        <strain evidence="3">GKU 128</strain>
    </source>
</reference>
<dbReference type="AlphaFoldDB" id="A0A939PI02"/>
<dbReference type="RefSeq" id="WP_208260558.1">
    <property type="nucleotide sequence ID" value="NZ_JAGEOJ010000016.1"/>
</dbReference>
<evidence type="ECO:0000259" key="2">
    <source>
        <dbReference type="Pfam" id="PF05223"/>
    </source>
</evidence>
<dbReference type="InterPro" id="IPR032710">
    <property type="entry name" value="NTF2-like_dom_sf"/>
</dbReference>
<dbReference type="InterPro" id="IPR050515">
    <property type="entry name" value="Beta-lactam/transpept"/>
</dbReference>
<keyword evidence="4" id="KW-1185">Reference proteome</keyword>
<protein>
    <recommendedName>
        <fullName evidence="5">Cell division protein FtsI</fullName>
    </recommendedName>
</protein>
<dbReference type="InterPro" id="IPR007887">
    <property type="entry name" value="MecA_N"/>
</dbReference>
<sequence>MRARGVVVLAGLVSVVLVSGLVAGFLLTRKNEPGPEKVSADYFKAWQNGSFGTMQRLVSDPPADFADQHRALSRSLLVSSVELSPGPLVRVGSDQAHVDYTADRQLAGHGSWKQRSTLRLGKVKGHWRVLWTPAVFYPGLKARPAWKLRQVDVPPVKFVARDGKDLPAGGSLEPYVSELSTRIGLDDEDEDAETTTWVVEVSDGGRPAQRVTTLSSAKSKKIRTTVDRKVQAAAEKAVAGSSRNAVVVALRPSTGEILGIGDRLGGRGAFLGTYPPGSSFKVVTAAALLGDGMGVNAGAECPATVVTAQRTINNHDGESVGHASLRDAFAQSCNTTFARLAVERLKAGKMSAAAEEFGFGRPITPGVSAERGSYPEPGSGAELAESAIGQGRVEASPLMMAVVAAAVEDGTWRSPRMVDAKLIRETGDPIRPPHDIANADGLRSMMRAVVERGTAARAGLPSGTAGKTGTAEFGTGGHAHAWFIGYRDDLAFSVFVEAGESGPKVAAPLAAAFLRNMR</sequence>
<dbReference type="InterPro" id="IPR012338">
    <property type="entry name" value="Beta-lactam/transpept-like"/>
</dbReference>
<accession>A0A939PI02</accession>
<proteinExistence type="predicted"/>
<dbReference type="Pfam" id="PF05223">
    <property type="entry name" value="MecA_N"/>
    <property type="match status" value="1"/>
</dbReference>
<evidence type="ECO:0000313" key="3">
    <source>
        <dbReference type="EMBL" id="MBO2452548.1"/>
    </source>
</evidence>
<dbReference type="SUPFAM" id="SSF56601">
    <property type="entry name" value="beta-lactamase/transpeptidase-like"/>
    <property type="match status" value="1"/>
</dbReference>
<evidence type="ECO:0008006" key="5">
    <source>
        <dbReference type="Google" id="ProtNLM"/>
    </source>
</evidence>
<evidence type="ECO:0000313" key="4">
    <source>
        <dbReference type="Proteomes" id="UP000669179"/>
    </source>
</evidence>
<dbReference type="EMBL" id="JAGEOJ010000016">
    <property type="protein sequence ID" value="MBO2452548.1"/>
    <property type="molecule type" value="Genomic_DNA"/>
</dbReference>
<dbReference type="Proteomes" id="UP000669179">
    <property type="component" value="Unassembled WGS sequence"/>
</dbReference>
<dbReference type="InterPro" id="IPR001460">
    <property type="entry name" value="PCN-bd_Tpept"/>
</dbReference>
<feature type="domain" description="NTF2-like N-terminal transpeptidase" evidence="2">
    <location>
        <begin position="35"/>
        <end position="142"/>
    </location>
</feature>
<name>A0A939PI02_9ACTN</name>
<dbReference type="GO" id="GO:0071555">
    <property type="term" value="P:cell wall organization"/>
    <property type="evidence" value="ECO:0007669"/>
    <property type="project" value="TreeGrafter"/>
</dbReference>